<dbReference type="PANTHER" id="PTHR46599:SF3">
    <property type="entry name" value="PIGGYBAC TRANSPOSABLE ELEMENT-DERIVED PROTEIN 4"/>
    <property type="match status" value="1"/>
</dbReference>
<keyword evidence="2" id="KW-1185">Reference proteome</keyword>
<evidence type="ECO:0000313" key="2">
    <source>
        <dbReference type="Proteomes" id="UP000198211"/>
    </source>
</evidence>
<gene>
    <name evidence="1" type="ORF">PHMEG_00019523</name>
</gene>
<sequence>MQFLHCYDNSEKKTFRRGYRLGKVFSIDEGMMPNRSKYNPVRVFMSDKPSKYDTKFYVTFCAETAYLSRQVSPQLATLRTLTINRCVVMLFYIYIYCDAVNQTKKKKTTLEVMLGVGRRRLCETLRRCCSPPKRLIVPDSFDATVALSMKLLKMKLYHLCESTGLDGASFNSHNQNGPSEWHEARIELRNVVITLNL</sequence>
<name>A0A225VRN9_9STRA</name>
<dbReference type="PANTHER" id="PTHR46599">
    <property type="entry name" value="PIGGYBAC TRANSPOSABLE ELEMENT-DERIVED PROTEIN 4"/>
    <property type="match status" value="1"/>
</dbReference>
<reference evidence="2" key="1">
    <citation type="submission" date="2017-03" db="EMBL/GenBank/DDBJ databases">
        <title>Phytopthora megakarya and P. palmivora, two closely related causual agents of cacao black pod achieved similar genome size and gene model numbers by different mechanisms.</title>
        <authorList>
            <person name="Ali S."/>
            <person name="Shao J."/>
            <person name="Larry D.J."/>
            <person name="Kronmiller B."/>
            <person name="Shen D."/>
            <person name="Strem M.D."/>
            <person name="Melnick R.L."/>
            <person name="Guiltinan M.J."/>
            <person name="Tyler B.M."/>
            <person name="Meinhardt L.W."/>
            <person name="Bailey B.A."/>
        </authorList>
    </citation>
    <scope>NUCLEOTIDE SEQUENCE [LARGE SCALE GENOMIC DNA]</scope>
    <source>
        <strain evidence="2">zdho120</strain>
    </source>
</reference>
<comment type="caution">
    <text evidence="1">The sequence shown here is derived from an EMBL/GenBank/DDBJ whole genome shotgun (WGS) entry which is preliminary data.</text>
</comment>
<protein>
    <recommendedName>
        <fullName evidence="3">PiggyBac transposable element-derived protein domain-containing protein</fullName>
    </recommendedName>
</protein>
<dbReference type="Proteomes" id="UP000198211">
    <property type="component" value="Unassembled WGS sequence"/>
</dbReference>
<dbReference type="AlphaFoldDB" id="A0A225VRN9"/>
<dbReference type="OrthoDB" id="125240at2759"/>
<dbReference type="EMBL" id="NBNE01003316">
    <property type="protein sequence ID" value="OWZ08002.1"/>
    <property type="molecule type" value="Genomic_DNA"/>
</dbReference>
<proteinExistence type="predicted"/>
<organism evidence="1 2">
    <name type="scientific">Phytophthora megakarya</name>
    <dbReference type="NCBI Taxonomy" id="4795"/>
    <lineage>
        <taxon>Eukaryota</taxon>
        <taxon>Sar</taxon>
        <taxon>Stramenopiles</taxon>
        <taxon>Oomycota</taxon>
        <taxon>Peronosporomycetes</taxon>
        <taxon>Peronosporales</taxon>
        <taxon>Peronosporaceae</taxon>
        <taxon>Phytophthora</taxon>
    </lineage>
</organism>
<evidence type="ECO:0008006" key="3">
    <source>
        <dbReference type="Google" id="ProtNLM"/>
    </source>
</evidence>
<accession>A0A225VRN9</accession>
<evidence type="ECO:0000313" key="1">
    <source>
        <dbReference type="EMBL" id="OWZ08002.1"/>
    </source>
</evidence>